<dbReference type="VEuPathDB" id="VectorBase:GPPI014001"/>
<sequence>MFSFDNKLHNQCFQHHREYRNCKQCCCLNKGLMLTILGTIWFIITSIATTQAAAVYTIQNLDFKSARCLRDNGPTGKSMIKWIDKASLDPRKLFEN</sequence>
<dbReference type="EnsemblMetazoa" id="GPPI014001-RA">
    <property type="protein sequence ID" value="GPPI014001-PA"/>
    <property type="gene ID" value="GPPI014001"/>
</dbReference>
<name>A0A1B0AZN6_9MUSC</name>
<organism evidence="2 3">
    <name type="scientific">Glossina palpalis gambiensis</name>
    <dbReference type="NCBI Taxonomy" id="67801"/>
    <lineage>
        <taxon>Eukaryota</taxon>
        <taxon>Metazoa</taxon>
        <taxon>Ecdysozoa</taxon>
        <taxon>Arthropoda</taxon>
        <taxon>Hexapoda</taxon>
        <taxon>Insecta</taxon>
        <taxon>Pterygota</taxon>
        <taxon>Neoptera</taxon>
        <taxon>Endopterygota</taxon>
        <taxon>Diptera</taxon>
        <taxon>Brachycera</taxon>
        <taxon>Muscomorpha</taxon>
        <taxon>Hippoboscoidea</taxon>
        <taxon>Glossinidae</taxon>
        <taxon>Glossina</taxon>
    </lineage>
</organism>
<keyword evidence="3" id="KW-1185">Reference proteome</keyword>
<evidence type="ECO:0000256" key="1">
    <source>
        <dbReference type="SAM" id="Phobius"/>
    </source>
</evidence>
<dbReference type="Proteomes" id="UP000092460">
    <property type="component" value="Unassembled WGS sequence"/>
</dbReference>
<evidence type="ECO:0000313" key="3">
    <source>
        <dbReference type="Proteomes" id="UP000092460"/>
    </source>
</evidence>
<reference evidence="2" key="2">
    <citation type="submission" date="2020-05" db="UniProtKB">
        <authorList>
            <consortium name="EnsemblMetazoa"/>
        </authorList>
    </citation>
    <scope>IDENTIFICATION</scope>
    <source>
        <strain evidence="2">IAEA</strain>
    </source>
</reference>
<feature type="transmembrane region" description="Helical" evidence="1">
    <location>
        <begin position="38"/>
        <end position="58"/>
    </location>
</feature>
<dbReference type="AlphaFoldDB" id="A0A1B0AZN6"/>
<reference evidence="3" key="1">
    <citation type="submission" date="2015-01" db="EMBL/GenBank/DDBJ databases">
        <authorList>
            <person name="Aksoy S."/>
            <person name="Warren W."/>
            <person name="Wilson R.K."/>
        </authorList>
    </citation>
    <scope>NUCLEOTIDE SEQUENCE [LARGE SCALE GENOMIC DNA]</scope>
    <source>
        <strain evidence="3">IAEA</strain>
    </source>
</reference>
<keyword evidence="1" id="KW-0812">Transmembrane</keyword>
<proteinExistence type="predicted"/>
<accession>A0A1B0AZN6</accession>
<keyword evidence="1" id="KW-1133">Transmembrane helix</keyword>
<evidence type="ECO:0000313" key="2">
    <source>
        <dbReference type="EnsemblMetazoa" id="GPPI014001-PA"/>
    </source>
</evidence>
<protein>
    <submittedName>
        <fullName evidence="2">Uncharacterized protein</fullName>
    </submittedName>
</protein>
<dbReference type="EMBL" id="JXJN01006386">
    <property type="status" value="NOT_ANNOTATED_CDS"/>
    <property type="molecule type" value="Genomic_DNA"/>
</dbReference>
<keyword evidence="1" id="KW-0472">Membrane</keyword>